<dbReference type="GeneTree" id="ENSGT00940000165023"/>
<dbReference type="Pfam" id="PF00078">
    <property type="entry name" value="RVT_1"/>
    <property type="match status" value="1"/>
</dbReference>
<dbReference type="OrthoDB" id="410104at2759"/>
<name>A0A8C5LLZ8_9ANUR</name>
<dbReference type="InterPro" id="IPR043502">
    <property type="entry name" value="DNA/RNA_pol_sf"/>
</dbReference>
<dbReference type="PANTHER" id="PTHR31635">
    <property type="entry name" value="REVERSE TRANSCRIPTASE DOMAIN-CONTAINING PROTEIN-RELATED"/>
    <property type="match status" value="1"/>
</dbReference>
<sequence length="794" mass="90055">MLFFSRIDYLFMQQHQLYLLQESDIGVRTWSDHSPVWMTLSSPLFHPREKTWRMNTHLLDDPGFSAELSCALKHYFEDNVGVGEVPEVTVWEAHKAVMRGLLISKAAAQKKAKSTETADLLENIRRLEQSHHYSTNDTDFKEATILRRRLNDILNEKLRLDAARAKCYFALQENKPGKLLAQLLRQRRDINYISKIRTGNGQISPRPDVIVKEFETYYRGLYDADGSLGGKRASPDVSSYLRDKIHTTLTPEDSEMLSVPFTSGELVVVLKLMKAGKSPGPDGLPVEYYKHFAQDLLPRMLSVFNSVGADTSFHPHTIAATIAVIPKPGKDGSECKNYRPISLLNADAKIFAKLLAERLKPFLSKLIRPDQVGFIPGREARDATARAIGAVAYARQTGEGVILLSMDAEKAFDRVSWPFLFQVLHRMGLPDIFLEQVQALYTNPSARIRVNGALSAPIPIYNGTRQGCPLSPLLFALYLEPLLEAVRSTDSITGIRGASRSHVVSAYADDLLFMLTNVETSLPAVRKVLSAFGEVAGFRVNMDKSEILNVNLSQRCVTRLKRSVPFTWCTDRIKYLGIWIAPSPEQLYALNYQPLLDVFVSDLSGWTKKFISWTGRINTLKMNVVPRLLYVLQTVPISLPTDFFKRYRTAALRFIWPNGGPRVGYATLCRSKSDGGMALPDAKLYYYAVHLTRLLEWSLQKSEKLWLDLEEKLLGTPLWTLPWIRCQGPWEQRRTWCLTTETLGIWRRLRMQFGLTSSISPLLPLGIILTLLRECAQRLKCDLTLQTGSRWLHF</sequence>
<dbReference type="SUPFAM" id="SSF56672">
    <property type="entry name" value="DNA/RNA polymerases"/>
    <property type="match status" value="1"/>
</dbReference>
<evidence type="ECO:0000259" key="1">
    <source>
        <dbReference type="PROSITE" id="PS50878"/>
    </source>
</evidence>
<dbReference type="CDD" id="cd01650">
    <property type="entry name" value="RT_nLTR_like"/>
    <property type="match status" value="1"/>
</dbReference>
<dbReference type="InterPro" id="IPR000477">
    <property type="entry name" value="RT_dom"/>
</dbReference>
<keyword evidence="3" id="KW-1185">Reference proteome</keyword>
<dbReference type="PANTHER" id="PTHR31635:SF196">
    <property type="entry name" value="REVERSE TRANSCRIPTASE DOMAIN-CONTAINING PROTEIN-RELATED"/>
    <property type="match status" value="1"/>
</dbReference>
<dbReference type="Proteomes" id="UP000694569">
    <property type="component" value="Unplaced"/>
</dbReference>
<dbReference type="PROSITE" id="PS50878">
    <property type="entry name" value="RT_POL"/>
    <property type="match status" value="1"/>
</dbReference>
<evidence type="ECO:0000313" key="3">
    <source>
        <dbReference type="Proteomes" id="UP000694569"/>
    </source>
</evidence>
<accession>A0A8C5LLZ8</accession>
<evidence type="ECO:0000313" key="2">
    <source>
        <dbReference type="Ensembl" id="ENSLLEP00000002224.1"/>
    </source>
</evidence>
<reference evidence="2" key="2">
    <citation type="submission" date="2025-09" db="UniProtKB">
        <authorList>
            <consortium name="Ensembl"/>
        </authorList>
    </citation>
    <scope>IDENTIFICATION</scope>
</reference>
<reference evidence="2" key="1">
    <citation type="submission" date="2025-08" db="UniProtKB">
        <authorList>
            <consortium name="Ensembl"/>
        </authorList>
    </citation>
    <scope>IDENTIFICATION</scope>
</reference>
<organism evidence="2 3">
    <name type="scientific">Leptobrachium leishanense</name>
    <name type="common">Leishan spiny toad</name>
    <dbReference type="NCBI Taxonomy" id="445787"/>
    <lineage>
        <taxon>Eukaryota</taxon>
        <taxon>Metazoa</taxon>
        <taxon>Chordata</taxon>
        <taxon>Craniata</taxon>
        <taxon>Vertebrata</taxon>
        <taxon>Euteleostomi</taxon>
        <taxon>Amphibia</taxon>
        <taxon>Batrachia</taxon>
        <taxon>Anura</taxon>
        <taxon>Pelobatoidea</taxon>
        <taxon>Megophryidae</taxon>
        <taxon>Leptobrachium</taxon>
    </lineage>
</organism>
<dbReference type="Ensembl" id="ENSLLET00000002317.1">
    <property type="protein sequence ID" value="ENSLLEP00000002224.1"/>
    <property type="gene ID" value="ENSLLEG00000001438.1"/>
</dbReference>
<proteinExistence type="predicted"/>
<protein>
    <recommendedName>
        <fullName evidence="1">Reverse transcriptase domain-containing protein</fullName>
    </recommendedName>
</protein>
<feature type="domain" description="Reverse transcriptase" evidence="1">
    <location>
        <begin position="306"/>
        <end position="580"/>
    </location>
</feature>
<dbReference type="AlphaFoldDB" id="A0A8C5LLZ8"/>